<accession>A0ABN3R0E8</accession>
<dbReference type="Proteomes" id="UP001501509">
    <property type="component" value="Unassembled WGS sequence"/>
</dbReference>
<sequence length="225" mass="24823">METEDVAGSLETVLADVAAERDAQDRLWGVQEFPDGSGPEYGERADEAKREVAAAWSRGELTWRHILTEEFYEALAETDPGRLRTELVQTAAVAVKWVQSLDRRHCAQPHRGKSGGGEKLVRDRIPEIVQNAGGSASVRTARDREYESLLRAKLYEEAGEYVASGDPAELADVLEVIHALAATHGINPAELERRRAGKEKERGGFTRRLVLRLPTGAGESHNDRS</sequence>
<protein>
    <submittedName>
        <fullName evidence="1">Uncharacterized protein</fullName>
    </submittedName>
</protein>
<proteinExistence type="predicted"/>
<evidence type="ECO:0000313" key="2">
    <source>
        <dbReference type="Proteomes" id="UP001501509"/>
    </source>
</evidence>
<evidence type="ECO:0000313" key="1">
    <source>
        <dbReference type="EMBL" id="GAA2639902.1"/>
    </source>
</evidence>
<reference evidence="1 2" key="1">
    <citation type="journal article" date="2019" name="Int. J. Syst. Evol. Microbiol.">
        <title>The Global Catalogue of Microorganisms (GCM) 10K type strain sequencing project: providing services to taxonomists for standard genome sequencing and annotation.</title>
        <authorList>
            <consortium name="The Broad Institute Genomics Platform"/>
            <consortium name="The Broad Institute Genome Sequencing Center for Infectious Disease"/>
            <person name="Wu L."/>
            <person name="Ma J."/>
        </authorList>
    </citation>
    <scope>NUCLEOTIDE SEQUENCE [LARGE SCALE GENOMIC DNA]</scope>
    <source>
        <strain evidence="1 2">JCM 6833</strain>
    </source>
</reference>
<gene>
    <name evidence="1" type="ORF">GCM10010411_95300</name>
</gene>
<dbReference type="CDD" id="cd11532">
    <property type="entry name" value="NTP-PPase_COG4997"/>
    <property type="match status" value="1"/>
</dbReference>
<comment type="caution">
    <text evidence="1">The sequence shown here is derived from an EMBL/GenBank/DDBJ whole genome shotgun (WGS) entry which is preliminary data.</text>
</comment>
<dbReference type="RefSeq" id="WP_344549421.1">
    <property type="nucleotide sequence ID" value="NZ_BAAATD010000031.1"/>
</dbReference>
<keyword evidence="2" id="KW-1185">Reference proteome</keyword>
<dbReference type="InterPro" id="IPR038735">
    <property type="entry name" value="MSMEG_1276-like_NTP-PPase_dom"/>
</dbReference>
<dbReference type="EMBL" id="BAAATD010000031">
    <property type="protein sequence ID" value="GAA2639902.1"/>
    <property type="molecule type" value="Genomic_DNA"/>
</dbReference>
<name>A0ABN3R0E8_9ACTN</name>
<organism evidence="1 2">
    <name type="scientific">Actinomadura fulvescens</name>
    <dbReference type="NCBI Taxonomy" id="46160"/>
    <lineage>
        <taxon>Bacteria</taxon>
        <taxon>Bacillati</taxon>
        <taxon>Actinomycetota</taxon>
        <taxon>Actinomycetes</taxon>
        <taxon>Streptosporangiales</taxon>
        <taxon>Thermomonosporaceae</taxon>
        <taxon>Actinomadura</taxon>
    </lineage>
</organism>